<dbReference type="Pfam" id="PF08281">
    <property type="entry name" value="Sigma70_r4_2"/>
    <property type="match status" value="1"/>
</dbReference>
<protein>
    <submittedName>
        <fullName evidence="6">Sigma-70 family RNA polymerase sigma factor</fullName>
    </submittedName>
</protein>
<keyword evidence="6" id="KW-0614">Plasmid</keyword>
<dbReference type="PANTHER" id="PTHR43133">
    <property type="entry name" value="RNA POLYMERASE ECF-TYPE SIGMA FACTO"/>
    <property type="match status" value="1"/>
</dbReference>
<keyword evidence="2" id="KW-0805">Transcription regulation</keyword>
<evidence type="ECO:0000256" key="1">
    <source>
        <dbReference type="ARBA" id="ARBA00010641"/>
    </source>
</evidence>
<dbReference type="InterPro" id="IPR036388">
    <property type="entry name" value="WH-like_DNA-bd_sf"/>
</dbReference>
<accession>A0ABX6RYH5</accession>
<evidence type="ECO:0000256" key="4">
    <source>
        <dbReference type="ARBA" id="ARBA00023163"/>
    </source>
</evidence>
<gene>
    <name evidence="6" type="ORF">F0345_28900</name>
</gene>
<dbReference type="InterPro" id="IPR013324">
    <property type="entry name" value="RNA_pol_sigma_r3/r4-like"/>
</dbReference>
<proteinExistence type="inferred from homology"/>
<keyword evidence="7" id="KW-1185">Reference proteome</keyword>
<evidence type="ECO:0000256" key="3">
    <source>
        <dbReference type="ARBA" id="ARBA00023082"/>
    </source>
</evidence>
<dbReference type="NCBIfam" id="TIGR02937">
    <property type="entry name" value="sigma70-ECF"/>
    <property type="match status" value="1"/>
</dbReference>
<dbReference type="SUPFAM" id="SSF88946">
    <property type="entry name" value="Sigma2 domain of RNA polymerase sigma factors"/>
    <property type="match status" value="1"/>
</dbReference>
<dbReference type="EMBL" id="CP045705">
    <property type="protein sequence ID" value="QNE85101.1"/>
    <property type="molecule type" value="Genomic_DNA"/>
</dbReference>
<reference evidence="7" key="1">
    <citation type="submission" date="2019-10" db="EMBL/GenBank/DDBJ databases">
        <title>Antimicrobial potential of Antarctic Bacteria.</title>
        <authorList>
            <person name="Benaud N."/>
            <person name="Edwards R.J."/>
            <person name="Ferrari B.C."/>
        </authorList>
    </citation>
    <scope>NUCLEOTIDE SEQUENCE [LARGE SCALE GENOMIC DNA]</scope>
    <source>
        <strain evidence="7">NBH77</strain>
        <plasmid evidence="7">unnamed1</plasmid>
    </source>
</reference>
<dbReference type="RefSeq" id="WP_185393863.1">
    <property type="nucleotide sequence ID" value="NZ_CP045705.1"/>
</dbReference>
<evidence type="ECO:0000313" key="6">
    <source>
        <dbReference type="EMBL" id="QNE85101.1"/>
    </source>
</evidence>
<sequence>MTYTSRDGTAWPLDYEEFIREHLAEFMRLGVQRLRSIHDADDAVANACKRIFERWEKIKYHPNPVAVARLVVRHYCIEHLRRVARDDRLRQRLATVLFEQPVTTADDILKLRGIDRLDRPWAALEERAPKQAECLRLRYHEAMSNAEIALALDCNVNAVKTNIHLGLNSLRRAMEHPDMGEGET</sequence>
<dbReference type="InterPro" id="IPR014284">
    <property type="entry name" value="RNA_pol_sigma-70_dom"/>
</dbReference>
<evidence type="ECO:0000259" key="5">
    <source>
        <dbReference type="Pfam" id="PF08281"/>
    </source>
</evidence>
<dbReference type="InterPro" id="IPR013249">
    <property type="entry name" value="RNA_pol_sigma70_r4_t2"/>
</dbReference>
<feature type="domain" description="RNA polymerase sigma factor 70 region 4 type 2" evidence="5">
    <location>
        <begin position="128"/>
        <end position="168"/>
    </location>
</feature>
<dbReference type="SUPFAM" id="SSF88659">
    <property type="entry name" value="Sigma3 and sigma4 domains of RNA polymerase sigma factors"/>
    <property type="match status" value="1"/>
</dbReference>
<dbReference type="PANTHER" id="PTHR43133:SF39">
    <property type="entry name" value="SIMILAR TO RNA POLYMERASE SIGMA-E FACTOR"/>
    <property type="match status" value="1"/>
</dbReference>
<evidence type="ECO:0000313" key="7">
    <source>
        <dbReference type="Proteomes" id="UP000515764"/>
    </source>
</evidence>
<dbReference type="InterPro" id="IPR013325">
    <property type="entry name" value="RNA_pol_sigma_r2"/>
</dbReference>
<geneLocation type="plasmid" evidence="6 7">
    <name>unnamed1</name>
</geneLocation>
<keyword evidence="3" id="KW-0731">Sigma factor</keyword>
<evidence type="ECO:0000256" key="2">
    <source>
        <dbReference type="ARBA" id="ARBA00023015"/>
    </source>
</evidence>
<organism evidence="6 7">
    <name type="scientific">Streptomyces rutgersensis</name>
    <dbReference type="NCBI Taxonomy" id="53451"/>
    <lineage>
        <taxon>Bacteria</taxon>
        <taxon>Bacillati</taxon>
        <taxon>Actinomycetota</taxon>
        <taxon>Actinomycetes</taxon>
        <taxon>Kitasatosporales</taxon>
        <taxon>Streptomycetaceae</taxon>
        <taxon>Streptomyces</taxon>
        <taxon>Streptomyces diastaticus group</taxon>
    </lineage>
</organism>
<dbReference type="Gene3D" id="1.10.1740.10">
    <property type="match status" value="1"/>
</dbReference>
<name>A0ABX6RYH5_9ACTN</name>
<comment type="similarity">
    <text evidence="1">Belongs to the sigma-70 factor family. ECF subfamily.</text>
</comment>
<keyword evidence="4" id="KW-0804">Transcription</keyword>
<dbReference type="Gene3D" id="1.10.10.10">
    <property type="entry name" value="Winged helix-like DNA-binding domain superfamily/Winged helix DNA-binding domain"/>
    <property type="match status" value="1"/>
</dbReference>
<dbReference type="Proteomes" id="UP000515764">
    <property type="component" value="Plasmid unnamed1"/>
</dbReference>
<dbReference type="InterPro" id="IPR039425">
    <property type="entry name" value="RNA_pol_sigma-70-like"/>
</dbReference>